<dbReference type="Pfam" id="PF13602">
    <property type="entry name" value="ADH_zinc_N_2"/>
    <property type="match status" value="1"/>
</dbReference>
<evidence type="ECO:0000313" key="2">
    <source>
        <dbReference type="Proteomes" id="UP000182486"/>
    </source>
</evidence>
<reference evidence="1 2" key="1">
    <citation type="submission" date="2016-09" db="EMBL/GenBank/DDBJ databases">
        <title>Couchioplanes caeruleus draft genome sequence.</title>
        <authorList>
            <person name="Sheehan J."/>
            <person name="Caffrey P."/>
        </authorList>
    </citation>
    <scope>NUCLEOTIDE SEQUENCE [LARGE SCALE GENOMIC DNA]</scope>
    <source>
        <strain evidence="1 2">DSM 43634</strain>
    </source>
</reference>
<gene>
    <name evidence="1" type="ORF">BG844_32340</name>
</gene>
<evidence type="ECO:0000313" key="1">
    <source>
        <dbReference type="EMBL" id="OJF10337.1"/>
    </source>
</evidence>
<name>A0A1K0FBY0_9ACTN</name>
<proteinExistence type="predicted"/>
<protein>
    <recommendedName>
        <fullName evidence="3">Zinc-binding alcohol dehydrogenase family protein</fullName>
    </recommendedName>
</protein>
<dbReference type="EMBL" id="MEIA01000479">
    <property type="protein sequence ID" value="OJF10337.1"/>
    <property type="molecule type" value="Genomic_DNA"/>
</dbReference>
<evidence type="ECO:0008006" key="3">
    <source>
        <dbReference type="Google" id="ProtNLM"/>
    </source>
</evidence>
<comment type="caution">
    <text evidence="1">The sequence shown here is derived from an EMBL/GenBank/DDBJ whole genome shotgun (WGS) entry which is preliminary data.</text>
</comment>
<accession>A0A1K0FBY0</accession>
<dbReference type="AlphaFoldDB" id="A0A1K0FBY0"/>
<organism evidence="1 2">
    <name type="scientific">Couchioplanes caeruleus subsp. caeruleus</name>
    <dbReference type="NCBI Taxonomy" id="56427"/>
    <lineage>
        <taxon>Bacteria</taxon>
        <taxon>Bacillati</taxon>
        <taxon>Actinomycetota</taxon>
        <taxon>Actinomycetes</taxon>
        <taxon>Micromonosporales</taxon>
        <taxon>Micromonosporaceae</taxon>
        <taxon>Couchioplanes</taxon>
    </lineage>
</organism>
<keyword evidence="2" id="KW-1185">Reference proteome</keyword>
<dbReference type="Proteomes" id="UP000182486">
    <property type="component" value="Unassembled WGS sequence"/>
</dbReference>
<sequence length="115" mass="12427">MFSTHSAGMMATFAQIVKPFGAVVAIDNAPNLDVSPLMSKSIAWHWELMFTRALHDPTSTAQHEILRQAAELVDKGILHTTMTTLIERIDAAGLRRAHADVEAGSTIGKTVLAGF</sequence>
<dbReference type="Gene3D" id="3.90.180.10">
    <property type="entry name" value="Medium-chain alcohol dehydrogenases, catalytic domain"/>
    <property type="match status" value="1"/>
</dbReference>
<dbReference type="Gene3D" id="3.40.50.720">
    <property type="entry name" value="NAD(P)-binding Rossmann-like Domain"/>
    <property type="match status" value="1"/>
</dbReference>